<gene>
    <name evidence="1" type="ORF">IQ31_01116</name>
</gene>
<reference evidence="1 2" key="1">
    <citation type="journal article" date="2015" name="Stand. Genomic Sci.">
        <title>Genomic Encyclopedia of Bacterial and Archaeal Type Strains, Phase III: the genomes of soil and plant-associated and newly described type strains.</title>
        <authorList>
            <person name="Whitman W.B."/>
            <person name="Woyke T."/>
            <person name="Klenk H.P."/>
            <person name="Zhou Y."/>
            <person name="Lilburn T.G."/>
            <person name="Beck B.J."/>
            <person name="De Vos P."/>
            <person name="Vandamme P."/>
            <person name="Eisen J.A."/>
            <person name="Garrity G."/>
            <person name="Hugenholtz P."/>
            <person name="Kyrpides N.C."/>
        </authorList>
    </citation>
    <scope>NUCLEOTIDE SEQUENCE [LARGE SCALE GENOMIC DNA]</scope>
    <source>
        <strain evidence="1 2">CGMCC 1.6855</strain>
    </source>
</reference>
<evidence type="ECO:0000313" key="1">
    <source>
        <dbReference type="EMBL" id="TWI22915.1"/>
    </source>
</evidence>
<dbReference type="AlphaFoldDB" id="A0A562MSJ3"/>
<dbReference type="Proteomes" id="UP000315908">
    <property type="component" value="Unassembled WGS sequence"/>
</dbReference>
<dbReference type="EMBL" id="VLKR01000004">
    <property type="protein sequence ID" value="TWI22915.1"/>
    <property type="molecule type" value="Genomic_DNA"/>
</dbReference>
<evidence type="ECO:0000313" key="2">
    <source>
        <dbReference type="Proteomes" id="UP000315908"/>
    </source>
</evidence>
<name>A0A562MSJ3_9SPHI</name>
<dbReference type="PROSITE" id="PS51257">
    <property type="entry name" value="PROKAR_LIPOPROTEIN"/>
    <property type="match status" value="1"/>
</dbReference>
<dbReference type="RefSeq" id="WP_145327354.1">
    <property type="nucleotide sequence ID" value="NZ_DAIRPU010000033.1"/>
</dbReference>
<protein>
    <recommendedName>
        <fullName evidence="3">Lipoprotein</fullName>
    </recommendedName>
</protein>
<comment type="caution">
    <text evidence="1">The sequence shown here is derived from an EMBL/GenBank/DDBJ whole genome shotgun (WGS) entry which is preliminary data.</text>
</comment>
<organism evidence="1 2">
    <name type="scientific">Sphingobacterium siyangense</name>
    <dbReference type="NCBI Taxonomy" id="459529"/>
    <lineage>
        <taxon>Bacteria</taxon>
        <taxon>Pseudomonadati</taxon>
        <taxon>Bacteroidota</taxon>
        <taxon>Sphingobacteriia</taxon>
        <taxon>Sphingobacteriales</taxon>
        <taxon>Sphingobacteriaceae</taxon>
        <taxon>Sphingobacterium</taxon>
    </lineage>
</organism>
<proteinExistence type="predicted"/>
<evidence type="ECO:0008006" key="3">
    <source>
        <dbReference type="Google" id="ProtNLM"/>
    </source>
</evidence>
<sequence>MKFLFPVIFIVSFFIGCKKNEEKENGIGTITIDKAIYAFDKGSKQTSIGNLIVDGKLVDGINHLYTFSSATGKNSIKLLFFTRNNQLSSGIYFINSVSMIVKNNAIDVSYKLEEDYGQTDRINVTKGTLVTKKYGNREILEFETNAGNRITLKWDGEFK</sequence>
<accession>A0A562MSJ3</accession>